<proteinExistence type="predicted"/>
<feature type="chain" id="PRO_5014947748" evidence="1">
    <location>
        <begin position="19"/>
        <end position="83"/>
    </location>
</feature>
<keyword evidence="1" id="KW-0732">Signal</keyword>
<reference evidence="2" key="1">
    <citation type="submission" date="2018-01" db="EMBL/GenBank/DDBJ databases">
        <title>An insight into the sialome of Amazonian anophelines.</title>
        <authorList>
            <person name="Ribeiro J.M."/>
            <person name="Scarpassa V."/>
            <person name="Calvo E."/>
        </authorList>
    </citation>
    <scope>NUCLEOTIDE SEQUENCE</scope>
</reference>
<feature type="signal peptide" evidence="1">
    <location>
        <begin position="1"/>
        <end position="18"/>
    </location>
</feature>
<evidence type="ECO:0000256" key="1">
    <source>
        <dbReference type="SAM" id="SignalP"/>
    </source>
</evidence>
<accession>A0A2M4D3T8</accession>
<dbReference type="EMBL" id="GGFL01008064">
    <property type="protein sequence ID" value="MBW72242.1"/>
    <property type="molecule type" value="Transcribed_RNA"/>
</dbReference>
<sequence length="83" mass="9457">MLAFQLSPQAFLISLCLCVSPRRCNLNNFLFLRKPHSANVFMNCSLLHRHHPIAPLRHVEDCQCACVRKEVDLLPVNTNLKGC</sequence>
<protein>
    <submittedName>
        <fullName evidence="2">Putative secreted protein</fullName>
    </submittedName>
</protein>
<name>A0A2M4D3T8_ANODA</name>
<organism evidence="2">
    <name type="scientific">Anopheles darlingi</name>
    <name type="common">Mosquito</name>
    <dbReference type="NCBI Taxonomy" id="43151"/>
    <lineage>
        <taxon>Eukaryota</taxon>
        <taxon>Metazoa</taxon>
        <taxon>Ecdysozoa</taxon>
        <taxon>Arthropoda</taxon>
        <taxon>Hexapoda</taxon>
        <taxon>Insecta</taxon>
        <taxon>Pterygota</taxon>
        <taxon>Neoptera</taxon>
        <taxon>Endopterygota</taxon>
        <taxon>Diptera</taxon>
        <taxon>Nematocera</taxon>
        <taxon>Culicoidea</taxon>
        <taxon>Culicidae</taxon>
        <taxon>Anophelinae</taxon>
        <taxon>Anopheles</taxon>
    </lineage>
</organism>
<dbReference type="AlphaFoldDB" id="A0A2M4D3T8"/>
<evidence type="ECO:0000313" key="2">
    <source>
        <dbReference type="EMBL" id="MBW72242.1"/>
    </source>
</evidence>